<organism evidence="3">
    <name type="scientific">Trypanosoma vivax (strain Y486)</name>
    <dbReference type="NCBI Taxonomy" id="1055687"/>
    <lineage>
        <taxon>Eukaryota</taxon>
        <taxon>Discoba</taxon>
        <taxon>Euglenozoa</taxon>
        <taxon>Kinetoplastea</taxon>
        <taxon>Metakinetoplastina</taxon>
        <taxon>Trypanosomatida</taxon>
        <taxon>Trypanosomatidae</taxon>
        <taxon>Trypanosoma</taxon>
        <taxon>Duttonella</taxon>
    </lineage>
</organism>
<feature type="compositionally biased region" description="Low complexity" evidence="1">
    <location>
        <begin position="1224"/>
        <end position="1233"/>
    </location>
</feature>
<feature type="compositionally biased region" description="Basic and acidic residues" evidence="1">
    <location>
        <begin position="761"/>
        <end position="777"/>
    </location>
</feature>
<feature type="region of interest" description="Disordered" evidence="1">
    <location>
        <begin position="723"/>
        <end position="797"/>
    </location>
</feature>
<feature type="region of interest" description="Disordered" evidence="1">
    <location>
        <begin position="989"/>
        <end position="1034"/>
    </location>
</feature>
<protein>
    <recommendedName>
        <fullName evidence="2">PDZ domain-containing protein</fullName>
    </recommendedName>
</protein>
<dbReference type="Pfam" id="PF23398">
    <property type="entry name" value="FAZ1_cons"/>
    <property type="match status" value="1"/>
</dbReference>
<feature type="non-terminal residue" evidence="3">
    <location>
        <position position="1332"/>
    </location>
</feature>
<evidence type="ECO:0000256" key="1">
    <source>
        <dbReference type="SAM" id="MobiDB-lite"/>
    </source>
</evidence>
<feature type="domain" description="PDZ" evidence="2">
    <location>
        <begin position="1237"/>
        <end position="1294"/>
    </location>
</feature>
<dbReference type="EMBL" id="HE573026">
    <property type="protein sequence ID" value="CCC52249.1"/>
    <property type="molecule type" value="Genomic_DNA"/>
</dbReference>
<dbReference type="InterPro" id="IPR001478">
    <property type="entry name" value="PDZ"/>
</dbReference>
<dbReference type="VEuPathDB" id="TriTrypDB:TvY486_1012920"/>
<feature type="compositionally biased region" description="Polar residues" evidence="1">
    <location>
        <begin position="1113"/>
        <end position="1131"/>
    </location>
</feature>
<dbReference type="Gene3D" id="2.30.42.10">
    <property type="match status" value="1"/>
</dbReference>
<evidence type="ECO:0000259" key="2">
    <source>
        <dbReference type="PROSITE" id="PS50106"/>
    </source>
</evidence>
<name>G0U486_TRYVY</name>
<feature type="compositionally biased region" description="Polar residues" evidence="1">
    <location>
        <begin position="745"/>
        <end position="759"/>
    </location>
</feature>
<accession>G0U486</accession>
<feature type="region of interest" description="Disordered" evidence="1">
    <location>
        <begin position="1110"/>
        <end position="1245"/>
    </location>
</feature>
<proteinExistence type="predicted"/>
<gene>
    <name evidence="3" type="ORF">TVY486_1012920</name>
</gene>
<reference evidence="3" key="1">
    <citation type="journal article" date="2012" name="Proc. Natl. Acad. Sci. U.S.A.">
        <title>Antigenic diversity is generated by distinct evolutionary mechanisms in African trypanosome species.</title>
        <authorList>
            <person name="Jackson A.P."/>
            <person name="Berry A."/>
            <person name="Aslett M."/>
            <person name="Allison H.C."/>
            <person name="Burton P."/>
            <person name="Vavrova-Anderson J."/>
            <person name="Brown R."/>
            <person name="Browne H."/>
            <person name="Corton N."/>
            <person name="Hauser H."/>
            <person name="Gamble J."/>
            <person name="Gilderthorp R."/>
            <person name="Marcello L."/>
            <person name="McQuillan J."/>
            <person name="Otto T.D."/>
            <person name="Quail M.A."/>
            <person name="Sanders M.J."/>
            <person name="van Tonder A."/>
            <person name="Ginger M.L."/>
            <person name="Field M.C."/>
            <person name="Barry J.D."/>
            <person name="Hertz-Fowler C."/>
            <person name="Berriman M."/>
        </authorList>
    </citation>
    <scope>NUCLEOTIDE SEQUENCE</scope>
    <source>
        <strain evidence="3">Y486</strain>
    </source>
</reference>
<feature type="compositionally biased region" description="Polar residues" evidence="1">
    <location>
        <begin position="780"/>
        <end position="791"/>
    </location>
</feature>
<dbReference type="SUPFAM" id="SSF50156">
    <property type="entry name" value="PDZ domain-like"/>
    <property type="match status" value="1"/>
</dbReference>
<feature type="compositionally biased region" description="Low complexity" evidence="1">
    <location>
        <begin position="1205"/>
        <end position="1215"/>
    </location>
</feature>
<feature type="compositionally biased region" description="Basic and acidic residues" evidence="1">
    <location>
        <begin position="1162"/>
        <end position="1179"/>
    </location>
</feature>
<evidence type="ECO:0000313" key="3">
    <source>
        <dbReference type="EMBL" id="CCC52249.1"/>
    </source>
</evidence>
<feature type="compositionally biased region" description="Polar residues" evidence="1">
    <location>
        <begin position="723"/>
        <end position="737"/>
    </location>
</feature>
<sequence length="1332" mass="146041">MEEACQHTVDVLHDILGNCDLHAAARGHQYQGVNASHASLDSLEKKLMVNAMQVREHSLILLDQLRRGCGAATDCGGGPSAVPIFSDPALFVRKSRLLRERMRRVSTTLCSVKHIGLLNEGSTGRRVITERAFAAVKELLDLLLTVSSTLSVTPALYSDTSTSELQQAQDVEAALPLGVQSGFGETAEEVQSCKRVVNGCADVIRDVEPVSAAGNKSLVDGDGTCETNIAQHCSMSAAPCIASLSHIFHGPLWRDLLGQETTVGHSKPRNEQHSWKDVFAMEVSACLGIPVRWVSDVRVANTNVASTAGFGNSVDQKVEFSVRLPESCSLEEAKTRIRNYKFGEMTAIYTKFSEEFSRVDGYQSDTSCTLASRCTGNVAVGATFKDTSVENVSLNNVSAVTKDSVPIGDGSRLQEDYSLSNASGATDFARELLRDVPGTRESQVRGLWKASMASGKERILEESDRLYCRRSFTHAAEGVCHVAQPQVNKNTSVSTLNAAMSPLPADSVPRGACPSSCTVPPMHDVAKSDNCEDGYSQHKEHKTNVILFPPSATQEGPSFSSVLSSLTCNDTSVAKNADYMSSMEHNSNSSDWLCQLPPQPPQRQVVSTTEDVLVPSVRLLRTRHQKMIPGDHWDAIIDSNAEDVYRAFVSETAALFELPMENVRDVQYNYENMSFSFELLHDRHLLENEINALLDVYDFKRVRDIYQRCLVIDEHGLSQSTGITQAQNTESKPSYTGSKHVGTRANISLSGDSTSSVQRGSEVRTRHVLRDLNRDDPQDTESVCNSTAKSPQQQQHQQLYLPLNEITATPDNEPVTLAHLSLLHDVPLDVLIQSARLNIPRRYSFRDVASAASSVLSATPPSRFYKQEMNLRAVARKLGIAVQELRQSNPHLDEYSDTDLLPLSCNINVPALLVAAVDCGSYISPLGSSRQSLNVSFAQQMENYRMTKQDWWNTLDTATQEQLEKWTPEAAGSNRPSKVPMVITRRTDDGHGFVESSSPAIRRELHRSTNRPASQRDDTSLGREVSSGSNARRPTGCSLEVAVAVMARSLVKLLLLRFFASWRYFARDKKNCTNVKQQHSCEESTEPMVQESKKMGVAKASELRARLRALKSHGSSSNPPSRTVSPGTVASAQRKLAPEMVPKKTPSLSGRRSVEHTQVLLSRHDGKGGRQSTSKHDKSSPFTMYRRSETDLPAATPEKQRGRTSRVSTRSKSTSNLRVSTTGSISNHSCSRSSSRDSRIKPVETGPPELRCIGLTVSPEHLTVTSTVASASASGIRQGDQILEIDGKRVRTVSELRSTLSAGIASKVFVTVRKANSRAIAAYRIQRLCLDN</sequence>
<dbReference type="InterPro" id="IPR056614">
    <property type="entry name" value="FAZ1_cons"/>
</dbReference>
<dbReference type="InterPro" id="IPR036034">
    <property type="entry name" value="PDZ_sf"/>
</dbReference>
<dbReference type="PROSITE" id="PS50106">
    <property type="entry name" value="PDZ"/>
    <property type="match status" value="1"/>
</dbReference>